<comment type="similarity">
    <text evidence="2">Belongs to the outer membrane factor (OMF) (TC 1.B.17) family.</text>
</comment>
<evidence type="ECO:0000256" key="8">
    <source>
        <dbReference type="SAM" id="MobiDB-lite"/>
    </source>
</evidence>
<dbReference type="GO" id="GO:0009279">
    <property type="term" value="C:cell outer membrane"/>
    <property type="evidence" value="ECO:0007669"/>
    <property type="project" value="UniProtKB-SubCell"/>
</dbReference>
<keyword evidence="10" id="KW-1185">Reference proteome</keyword>
<sequence>MLDLFVIPKALRGGKNMKTFIRRFRPWIRAGFYLWLAVSLIPAGAGAETLTLERALALARADNPALAEAGARIAQARAVRDESRAAFWPQLDVGLEYVRGDAPSAYLFKTIDARQLPEDVDFNNPGRFDNLETFLEARLNLFSGGRDKLRYEQAGVRLEQARSVHASVENDLSAAVIDTFLALLSARDRVAIARQSTAVLEREVELAEVRYAGGSLLRSDLLSLAVRLAEARSAQVRARGVEQRLQAALAVLLGRGAEAAFEPVGAAWDFSIPAAYSEALERALRQRPELAAAAQEREVTRLEEAVVRAEFLPRLDLQARLYHDDPDFAYDDDQINWTLGAQLRWNVFSGFATRARAARVSGQAQESRSAQRRLRQQVELEVRQAWLTLDEARANQTLAETAAAHAEQAFDQVRTQFSGGAVAVTRYLDAELTLQRSRVNVAAANRDRQRALAELARALGELGPSQGAQGAQSSSTERTSDGQNP</sequence>
<feature type="compositionally biased region" description="Low complexity" evidence="8">
    <location>
        <begin position="456"/>
        <end position="475"/>
    </location>
</feature>
<evidence type="ECO:0000256" key="2">
    <source>
        <dbReference type="ARBA" id="ARBA00007613"/>
    </source>
</evidence>
<evidence type="ECO:0000256" key="1">
    <source>
        <dbReference type="ARBA" id="ARBA00004442"/>
    </source>
</evidence>
<keyword evidence="6" id="KW-0472">Membrane</keyword>
<evidence type="ECO:0008006" key="11">
    <source>
        <dbReference type="Google" id="ProtNLM"/>
    </source>
</evidence>
<gene>
    <name evidence="9" type="ORF">GFER_13125</name>
</gene>
<dbReference type="AlphaFoldDB" id="A0A0C2EC72"/>
<name>A0A0C2EC72_9BACT</name>
<dbReference type="GO" id="GO:0015562">
    <property type="term" value="F:efflux transmembrane transporter activity"/>
    <property type="evidence" value="ECO:0007669"/>
    <property type="project" value="InterPro"/>
</dbReference>
<protein>
    <recommendedName>
        <fullName evidence="11">Transporter</fullName>
    </recommendedName>
</protein>
<dbReference type="InterPro" id="IPR051906">
    <property type="entry name" value="TolC-like"/>
</dbReference>
<dbReference type="Pfam" id="PF02321">
    <property type="entry name" value="OEP"/>
    <property type="match status" value="2"/>
</dbReference>
<dbReference type="GO" id="GO:1990281">
    <property type="term" value="C:efflux pump complex"/>
    <property type="evidence" value="ECO:0007669"/>
    <property type="project" value="TreeGrafter"/>
</dbReference>
<dbReference type="InterPro" id="IPR003423">
    <property type="entry name" value="OMP_efflux"/>
</dbReference>
<comment type="caution">
    <text evidence="9">The sequence shown here is derived from an EMBL/GenBank/DDBJ whole genome shotgun (WGS) entry which is preliminary data.</text>
</comment>
<accession>A0A0C2EC72</accession>
<keyword evidence="4" id="KW-1134">Transmembrane beta strand</keyword>
<evidence type="ECO:0000256" key="6">
    <source>
        <dbReference type="ARBA" id="ARBA00023136"/>
    </source>
</evidence>
<proteinExistence type="inferred from homology"/>
<dbReference type="PANTHER" id="PTHR30026">
    <property type="entry name" value="OUTER MEMBRANE PROTEIN TOLC"/>
    <property type="match status" value="1"/>
</dbReference>
<dbReference type="GO" id="GO:0015288">
    <property type="term" value="F:porin activity"/>
    <property type="evidence" value="ECO:0007669"/>
    <property type="project" value="TreeGrafter"/>
</dbReference>
<evidence type="ECO:0000256" key="7">
    <source>
        <dbReference type="ARBA" id="ARBA00023237"/>
    </source>
</evidence>
<dbReference type="EMBL" id="JWJD01000005">
    <property type="protein sequence ID" value="KIH76153.1"/>
    <property type="molecule type" value="Genomic_DNA"/>
</dbReference>
<evidence type="ECO:0000256" key="5">
    <source>
        <dbReference type="ARBA" id="ARBA00022692"/>
    </source>
</evidence>
<keyword evidence="7" id="KW-0998">Cell outer membrane</keyword>
<comment type="subcellular location">
    <subcellularLocation>
        <location evidence="1">Cell outer membrane</location>
    </subcellularLocation>
</comment>
<evidence type="ECO:0000256" key="4">
    <source>
        <dbReference type="ARBA" id="ARBA00022452"/>
    </source>
</evidence>
<reference evidence="9 10" key="1">
    <citation type="submission" date="2014-12" db="EMBL/GenBank/DDBJ databases">
        <title>Genomes of Geoalkalibacter ferrihydriticus and Geoalkalibacter subterraneus, two haloalkaliphilic metal-reducing members of the Geobacteraceae.</title>
        <authorList>
            <person name="Badalamenti J.P."/>
            <person name="Torres C.I."/>
            <person name="Krajmalnik-Brown R."/>
            <person name="Bond D.R."/>
        </authorList>
    </citation>
    <scope>NUCLEOTIDE SEQUENCE [LARGE SCALE GENOMIC DNA]</scope>
    <source>
        <strain evidence="9 10">DSM 17813</strain>
    </source>
</reference>
<feature type="region of interest" description="Disordered" evidence="8">
    <location>
        <begin position="456"/>
        <end position="485"/>
    </location>
</feature>
<organism evidence="9 10">
    <name type="scientific">Geoalkalibacter ferrihydriticus DSM 17813</name>
    <dbReference type="NCBI Taxonomy" id="1121915"/>
    <lineage>
        <taxon>Bacteria</taxon>
        <taxon>Pseudomonadati</taxon>
        <taxon>Thermodesulfobacteriota</taxon>
        <taxon>Desulfuromonadia</taxon>
        <taxon>Desulfuromonadales</taxon>
        <taxon>Geoalkalibacteraceae</taxon>
        <taxon>Geoalkalibacter</taxon>
    </lineage>
</organism>
<dbReference type="Gene3D" id="1.20.1600.10">
    <property type="entry name" value="Outer membrane efflux proteins (OEP)"/>
    <property type="match status" value="1"/>
</dbReference>
<evidence type="ECO:0000256" key="3">
    <source>
        <dbReference type="ARBA" id="ARBA00022448"/>
    </source>
</evidence>
<evidence type="ECO:0000313" key="10">
    <source>
        <dbReference type="Proteomes" id="UP000035068"/>
    </source>
</evidence>
<dbReference type="Proteomes" id="UP000035068">
    <property type="component" value="Unassembled WGS sequence"/>
</dbReference>
<evidence type="ECO:0000313" key="9">
    <source>
        <dbReference type="EMBL" id="KIH76153.1"/>
    </source>
</evidence>
<dbReference type="PANTHER" id="PTHR30026:SF21">
    <property type="entry name" value="SLR1270 PROTEIN"/>
    <property type="match status" value="1"/>
</dbReference>
<dbReference type="SUPFAM" id="SSF56954">
    <property type="entry name" value="Outer membrane efflux proteins (OEP)"/>
    <property type="match status" value="1"/>
</dbReference>
<keyword evidence="5" id="KW-0812">Transmembrane</keyword>
<keyword evidence="3" id="KW-0813">Transport</keyword>